<name>A0A1M5VA27_9FLAO</name>
<dbReference type="GO" id="GO:0002939">
    <property type="term" value="P:tRNA N1-guanine methylation"/>
    <property type="evidence" value="ECO:0007669"/>
    <property type="project" value="TreeGrafter"/>
</dbReference>
<evidence type="ECO:0000256" key="8">
    <source>
        <dbReference type="ARBA" id="ARBA00022603"/>
    </source>
</evidence>
<protein>
    <recommendedName>
        <fullName evidence="6 15">tRNA (guanine-N(1)-)-methyltransferase</fullName>
        <ecNumber evidence="5 15">2.1.1.228</ecNumber>
    </recommendedName>
    <alternativeName>
        <fullName evidence="12 15">M1G-methyltransferase</fullName>
    </alternativeName>
    <alternativeName>
        <fullName evidence="13 15">tRNA [GM37] methyltransferase</fullName>
    </alternativeName>
</protein>
<dbReference type="InterPro" id="IPR016009">
    <property type="entry name" value="tRNA_MeTrfase_TRMD/TRM10"/>
</dbReference>
<dbReference type="AlphaFoldDB" id="A0A1M5VA27"/>
<keyword evidence="9 15" id="KW-0808">Transferase</keyword>
<evidence type="ECO:0000259" key="18">
    <source>
        <dbReference type="Pfam" id="PF01746"/>
    </source>
</evidence>
<dbReference type="InterPro" id="IPR002649">
    <property type="entry name" value="tRNA_m1G_MeTrfase_TrmD"/>
</dbReference>
<feature type="domain" description="tRNA methyltransferase TRMD/TRM10-type" evidence="18">
    <location>
        <begin position="7"/>
        <end position="230"/>
    </location>
</feature>
<dbReference type="InterPro" id="IPR029026">
    <property type="entry name" value="tRNA_m1G_MTases_N"/>
</dbReference>
<dbReference type="GO" id="GO:0005829">
    <property type="term" value="C:cytosol"/>
    <property type="evidence" value="ECO:0007669"/>
    <property type="project" value="TreeGrafter"/>
</dbReference>
<dbReference type="Pfam" id="PF01746">
    <property type="entry name" value="tRNA_m1G_MT"/>
    <property type="match status" value="1"/>
</dbReference>
<keyword evidence="7 15" id="KW-0963">Cytoplasm</keyword>
<evidence type="ECO:0000313" key="20">
    <source>
        <dbReference type="Proteomes" id="UP000184109"/>
    </source>
</evidence>
<evidence type="ECO:0000313" key="19">
    <source>
        <dbReference type="EMBL" id="SHH71773.1"/>
    </source>
</evidence>
<evidence type="ECO:0000256" key="17">
    <source>
        <dbReference type="RuleBase" id="RU003464"/>
    </source>
</evidence>
<keyword evidence="8 15" id="KW-0489">Methyltransferase</keyword>
<evidence type="ECO:0000256" key="3">
    <source>
        <dbReference type="ARBA" id="ARBA00007630"/>
    </source>
</evidence>
<evidence type="ECO:0000256" key="5">
    <source>
        <dbReference type="ARBA" id="ARBA00012807"/>
    </source>
</evidence>
<evidence type="ECO:0000256" key="16">
    <source>
        <dbReference type="PIRSR" id="PIRSR000386-1"/>
    </source>
</evidence>
<dbReference type="PIRSF" id="PIRSF000386">
    <property type="entry name" value="tRNA_mtase"/>
    <property type="match status" value="1"/>
</dbReference>
<evidence type="ECO:0000256" key="7">
    <source>
        <dbReference type="ARBA" id="ARBA00022490"/>
    </source>
</evidence>
<keyword evidence="10 15" id="KW-0949">S-adenosyl-L-methionine</keyword>
<comment type="similarity">
    <text evidence="3 15 17">Belongs to the RNA methyltransferase TrmD family.</text>
</comment>
<dbReference type="Gene3D" id="1.10.1270.20">
    <property type="entry name" value="tRNA(m1g37)methyltransferase, domain 2"/>
    <property type="match status" value="1"/>
</dbReference>
<evidence type="ECO:0000256" key="1">
    <source>
        <dbReference type="ARBA" id="ARBA00002634"/>
    </source>
</evidence>
<dbReference type="NCBIfam" id="NF000648">
    <property type="entry name" value="PRK00026.1"/>
    <property type="match status" value="1"/>
</dbReference>
<comment type="function">
    <text evidence="1 15 17">Specifically methylates guanosine-37 in various tRNAs.</text>
</comment>
<gene>
    <name evidence="15" type="primary">trmD</name>
    <name evidence="19" type="ORF">SAMN05444281_1617</name>
</gene>
<dbReference type="PANTHER" id="PTHR46417:SF1">
    <property type="entry name" value="TRNA (GUANINE-N(1)-)-METHYLTRANSFERASE"/>
    <property type="match status" value="1"/>
</dbReference>
<evidence type="ECO:0000256" key="15">
    <source>
        <dbReference type="HAMAP-Rule" id="MF_00605"/>
    </source>
</evidence>
<reference evidence="20" key="1">
    <citation type="submission" date="2016-11" db="EMBL/GenBank/DDBJ databases">
        <authorList>
            <person name="Varghese N."/>
            <person name="Submissions S."/>
        </authorList>
    </citation>
    <scope>NUCLEOTIDE SEQUENCE [LARGE SCALE GENOMIC DNA]</scope>
    <source>
        <strain evidence="20">DSM 100572</strain>
    </source>
</reference>
<feature type="binding site" evidence="15 16">
    <location>
        <position position="118"/>
    </location>
    <ligand>
        <name>S-adenosyl-L-methionine</name>
        <dbReference type="ChEBI" id="CHEBI:59789"/>
    </ligand>
</feature>
<comment type="catalytic activity">
    <reaction evidence="14 15 17">
        <text>guanosine(37) in tRNA + S-adenosyl-L-methionine = N(1)-methylguanosine(37) in tRNA + S-adenosyl-L-homocysteine + H(+)</text>
        <dbReference type="Rhea" id="RHEA:36899"/>
        <dbReference type="Rhea" id="RHEA-COMP:10145"/>
        <dbReference type="Rhea" id="RHEA-COMP:10147"/>
        <dbReference type="ChEBI" id="CHEBI:15378"/>
        <dbReference type="ChEBI" id="CHEBI:57856"/>
        <dbReference type="ChEBI" id="CHEBI:59789"/>
        <dbReference type="ChEBI" id="CHEBI:73542"/>
        <dbReference type="ChEBI" id="CHEBI:74269"/>
        <dbReference type="EC" id="2.1.1.228"/>
    </reaction>
</comment>
<keyword evidence="20" id="KW-1185">Reference proteome</keyword>
<dbReference type="Gene3D" id="3.40.1280.10">
    <property type="match status" value="1"/>
</dbReference>
<dbReference type="NCBIfam" id="TIGR00088">
    <property type="entry name" value="trmD"/>
    <property type="match status" value="1"/>
</dbReference>
<dbReference type="InterPro" id="IPR029028">
    <property type="entry name" value="Alpha/beta_knot_MTases"/>
</dbReference>
<feature type="binding site" evidence="15 16">
    <location>
        <begin position="138"/>
        <end position="143"/>
    </location>
    <ligand>
        <name>S-adenosyl-L-methionine</name>
        <dbReference type="ChEBI" id="CHEBI:59789"/>
    </ligand>
</feature>
<evidence type="ECO:0000256" key="9">
    <source>
        <dbReference type="ARBA" id="ARBA00022679"/>
    </source>
</evidence>
<dbReference type="EC" id="2.1.1.228" evidence="5 15"/>
<dbReference type="HAMAP" id="MF_00605">
    <property type="entry name" value="TrmD"/>
    <property type="match status" value="1"/>
</dbReference>
<organism evidence="19 20">
    <name type="scientific">Wenyingzhuangia marina</name>
    <dbReference type="NCBI Taxonomy" id="1195760"/>
    <lineage>
        <taxon>Bacteria</taxon>
        <taxon>Pseudomonadati</taxon>
        <taxon>Bacteroidota</taxon>
        <taxon>Flavobacteriia</taxon>
        <taxon>Flavobacteriales</taxon>
        <taxon>Flavobacteriaceae</taxon>
        <taxon>Wenyingzhuangia</taxon>
    </lineage>
</organism>
<dbReference type="CDD" id="cd18080">
    <property type="entry name" value="TrmD-like"/>
    <property type="match status" value="1"/>
</dbReference>
<comment type="subunit">
    <text evidence="4 15 17">Homodimer.</text>
</comment>
<dbReference type="STRING" id="1195760.SAMN05444281_1617"/>
<evidence type="ECO:0000256" key="2">
    <source>
        <dbReference type="ARBA" id="ARBA00004496"/>
    </source>
</evidence>
<sequence>MQKNITMRIDIITVSPELIKSPFEHSIMKRAQEKGLAEVHFHNLRDYAINDYGKIDDMQFGGGAGMVLMIEPIDACISKLKAERAYDEIIYMTPDAPTLNQRTANHLSLKENMIILCGHYKGVDQRVRDLFITKEISIGDYVLSGGELGAAVLCDTILRLIPGVLGDETSALTDSFQDNLLSPPVYTRPADYKGHQVPEVLTSGNFPKIEEWRTDKAYELTQRVRPDLLDE</sequence>
<accession>A0A1M5VA27</accession>
<evidence type="ECO:0000256" key="13">
    <source>
        <dbReference type="ARBA" id="ARBA00033392"/>
    </source>
</evidence>
<evidence type="ECO:0000256" key="11">
    <source>
        <dbReference type="ARBA" id="ARBA00022694"/>
    </source>
</evidence>
<dbReference type="GO" id="GO:0052906">
    <property type="term" value="F:tRNA (guanine(37)-N1)-methyltransferase activity"/>
    <property type="evidence" value="ECO:0007669"/>
    <property type="project" value="UniProtKB-UniRule"/>
</dbReference>
<dbReference type="SUPFAM" id="SSF75217">
    <property type="entry name" value="alpha/beta knot"/>
    <property type="match status" value="1"/>
</dbReference>
<evidence type="ECO:0000256" key="6">
    <source>
        <dbReference type="ARBA" id="ARBA00014679"/>
    </source>
</evidence>
<comment type="subcellular location">
    <subcellularLocation>
        <location evidence="2 15 17">Cytoplasm</location>
    </subcellularLocation>
</comment>
<dbReference type="EMBL" id="FQXQ01000003">
    <property type="protein sequence ID" value="SHH71773.1"/>
    <property type="molecule type" value="Genomic_DNA"/>
</dbReference>
<proteinExistence type="inferred from homology"/>
<dbReference type="InterPro" id="IPR023148">
    <property type="entry name" value="tRNA_m1G_MeTrfase_C_sf"/>
</dbReference>
<evidence type="ECO:0000256" key="4">
    <source>
        <dbReference type="ARBA" id="ARBA00011738"/>
    </source>
</evidence>
<dbReference type="PANTHER" id="PTHR46417">
    <property type="entry name" value="TRNA (GUANINE-N(1)-)-METHYLTRANSFERASE"/>
    <property type="match status" value="1"/>
</dbReference>
<evidence type="ECO:0000256" key="12">
    <source>
        <dbReference type="ARBA" id="ARBA00029736"/>
    </source>
</evidence>
<dbReference type="FunFam" id="3.40.1280.10:FF:000001">
    <property type="entry name" value="tRNA (guanine-N(1)-)-methyltransferase"/>
    <property type="match status" value="1"/>
</dbReference>
<dbReference type="Proteomes" id="UP000184109">
    <property type="component" value="Unassembled WGS sequence"/>
</dbReference>
<keyword evidence="11 15" id="KW-0819">tRNA processing</keyword>
<evidence type="ECO:0000256" key="14">
    <source>
        <dbReference type="ARBA" id="ARBA00047783"/>
    </source>
</evidence>
<evidence type="ECO:0000256" key="10">
    <source>
        <dbReference type="ARBA" id="ARBA00022691"/>
    </source>
</evidence>